<dbReference type="PATRIC" id="fig|1230457.4.peg.13"/>
<name>M0CWV3_9EURY</name>
<protein>
    <submittedName>
        <fullName evidence="1">ISH9-type transposase</fullName>
    </submittedName>
</protein>
<dbReference type="EMBL" id="AOIT01000008">
    <property type="protein sequence ID" value="ELZ26369.1"/>
    <property type="molecule type" value="Genomic_DNA"/>
</dbReference>
<sequence length="85" mass="9737">MAEVRDALGLDRENLPDYSTIYKSFGRLKMLVWRALLRVSAQQHPQSGHAAFDSTFFDRRRSSSYFRQRSGNTVQTLKVTGVLTV</sequence>
<gene>
    <name evidence="1" type="ORF">C476_00102</name>
</gene>
<comment type="caution">
    <text evidence="1">The sequence shown here is derived from an EMBL/GenBank/DDBJ whole genome shotgun (WGS) entry which is preliminary data.</text>
</comment>
<dbReference type="Proteomes" id="UP000011615">
    <property type="component" value="Unassembled WGS sequence"/>
</dbReference>
<evidence type="ECO:0000313" key="1">
    <source>
        <dbReference type="EMBL" id="ELZ26369.1"/>
    </source>
</evidence>
<evidence type="ECO:0000313" key="2">
    <source>
        <dbReference type="Proteomes" id="UP000011615"/>
    </source>
</evidence>
<proteinExistence type="predicted"/>
<dbReference type="eggNOG" id="arCOG02751">
    <property type="taxonomic scope" value="Archaea"/>
</dbReference>
<reference evidence="1 2" key="1">
    <citation type="journal article" date="2014" name="PLoS Genet.">
        <title>Phylogenetically driven sequencing of extremely halophilic archaea reveals strategies for static and dynamic osmo-response.</title>
        <authorList>
            <person name="Becker E.A."/>
            <person name="Seitzer P.M."/>
            <person name="Tritt A."/>
            <person name="Larsen D."/>
            <person name="Krusor M."/>
            <person name="Yao A.I."/>
            <person name="Wu D."/>
            <person name="Madern D."/>
            <person name="Eisen J.A."/>
            <person name="Darling A.E."/>
            <person name="Facciotti M.T."/>
        </authorList>
    </citation>
    <scope>NUCLEOTIDE SEQUENCE [LARGE SCALE GENOMIC DNA]</scope>
    <source>
        <strain evidence="1 2">JCM 13563</strain>
    </source>
</reference>
<dbReference type="AlphaFoldDB" id="M0CWV3"/>
<dbReference type="STRING" id="1230457.C476_00102"/>
<accession>M0CWV3</accession>
<organism evidence="1 2">
    <name type="scientific">Natrinema limicola JCM 13563</name>
    <dbReference type="NCBI Taxonomy" id="1230457"/>
    <lineage>
        <taxon>Archaea</taxon>
        <taxon>Methanobacteriati</taxon>
        <taxon>Methanobacteriota</taxon>
        <taxon>Stenosarchaea group</taxon>
        <taxon>Halobacteria</taxon>
        <taxon>Halobacteriales</taxon>
        <taxon>Natrialbaceae</taxon>
        <taxon>Natrinema</taxon>
    </lineage>
</organism>
<keyword evidence="2" id="KW-1185">Reference proteome</keyword>